<name>A0ACC0LX41_RHOML</name>
<dbReference type="EMBL" id="CM046398">
    <property type="protein sequence ID" value="KAI8533306.1"/>
    <property type="molecule type" value="Genomic_DNA"/>
</dbReference>
<proteinExistence type="predicted"/>
<keyword evidence="2" id="KW-1185">Reference proteome</keyword>
<sequence>MSLKPWSKDSLNVEAAIREAAIRELLIVTNGTWTGGPAEGAHLHIIHLSDARSSLELIKEAKRNDDSITVETCTHYLAFSVEEIQDGDTRFKCRDSANKETLWEALMMVVLWEFLFPLLNNLEIRCQHQRAVNSSRRSSTLQGIMFDQHQHPTVMQKVSGQPHLSSNAQMRYGGYVSAEFQFLMGGVSAAVSKTAAAPIEHVKLLIASIPRAWLWEERETKLLEDCINFNKLAT</sequence>
<protein>
    <submittedName>
        <fullName evidence="1">Uncharacterized protein</fullName>
    </submittedName>
</protein>
<organism evidence="1 2">
    <name type="scientific">Rhododendron molle</name>
    <name type="common">Chinese azalea</name>
    <name type="synonym">Azalea mollis</name>
    <dbReference type="NCBI Taxonomy" id="49168"/>
    <lineage>
        <taxon>Eukaryota</taxon>
        <taxon>Viridiplantae</taxon>
        <taxon>Streptophyta</taxon>
        <taxon>Embryophyta</taxon>
        <taxon>Tracheophyta</taxon>
        <taxon>Spermatophyta</taxon>
        <taxon>Magnoliopsida</taxon>
        <taxon>eudicotyledons</taxon>
        <taxon>Gunneridae</taxon>
        <taxon>Pentapetalae</taxon>
        <taxon>asterids</taxon>
        <taxon>Ericales</taxon>
        <taxon>Ericaceae</taxon>
        <taxon>Ericoideae</taxon>
        <taxon>Rhodoreae</taxon>
        <taxon>Rhododendron</taxon>
    </lineage>
</organism>
<comment type="caution">
    <text evidence="1">The sequence shown here is derived from an EMBL/GenBank/DDBJ whole genome shotgun (WGS) entry which is preliminary data.</text>
</comment>
<accession>A0ACC0LX41</accession>
<evidence type="ECO:0000313" key="2">
    <source>
        <dbReference type="Proteomes" id="UP001062846"/>
    </source>
</evidence>
<reference evidence="1" key="1">
    <citation type="submission" date="2022-02" db="EMBL/GenBank/DDBJ databases">
        <title>Plant Genome Project.</title>
        <authorList>
            <person name="Zhang R.-G."/>
        </authorList>
    </citation>
    <scope>NUCLEOTIDE SEQUENCE</scope>
    <source>
        <strain evidence="1">AT1</strain>
    </source>
</reference>
<dbReference type="Proteomes" id="UP001062846">
    <property type="component" value="Chromosome 11"/>
</dbReference>
<gene>
    <name evidence="1" type="ORF">RHMOL_Rhmol11G0287000</name>
</gene>
<evidence type="ECO:0000313" key="1">
    <source>
        <dbReference type="EMBL" id="KAI8533306.1"/>
    </source>
</evidence>